<evidence type="ECO:0000313" key="1">
    <source>
        <dbReference type="EMBL" id="ACH65337.1"/>
    </source>
</evidence>
<dbReference type="Proteomes" id="UP000001857">
    <property type="component" value="Chromosome I"/>
</dbReference>
<accession>B5FF44</accession>
<dbReference type="HOGENOM" id="CLU_138528_0_0_6"/>
<name>B5FF44_ALIFM</name>
<dbReference type="SUPFAM" id="SSF52172">
    <property type="entry name" value="CheY-like"/>
    <property type="match status" value="1"/>
</dbReference>
<dbReference type="InterPro" id="IPR011006">
    <property type="entry name" value="CheY-like_superfamily"/>
</dbReference>
<organism evidence="1 2">
    <name type="scientific">Aliivibrio fischeri (strain MJ11)</name>
    <name type="common">Vibrio fischeri</name>
    <dbReference type="NCBI Taxonomy" id="388396"/>
    <lineage>
        <taxon>Bacteria</taxon>
        <taxon>Pseudomonadati</taxon>
        <taxon>Pseudomonadota</taxon>
        <taxon>Gammaproteobacteria</taxon>
        <taxon>Vibrionales</taxon>
        <taxon>Vibrionaceae</taxon>
        <taxon>Aliivibrio</taxon>
    </lineage>
</organism>
<dbReference type="KEGG" id="vfm:VFMJ11_1725"/>
<sequence>MKYSKILLIEDGEYKSERVMDFLRHEAEIKSVTLRQSYSSAVKELVDGDYDFAVIDMSLPTFDQNSGEISDDFRAFAGLDIARQIVRRKIDIEFIFLTQYQSLTDDSNSMNIQDIDLLASDKYEGKYQGCIYYEHAGSSWKEHLKKVLTSD</sequence>
<reference evidence="2" key="1">
    <citation type="submission" date="2008-08" db="EMBL/GenBank/DDBJ databases">
        <title>Complete sequence of Vibrio fischeri strain MJ11.</title>
        <authorList>
            <person name="Mandel M.J."/>
            <person name="Stabb E.V."/>
            <person name="Ruby E.G."/>
            <person name="Ferriera S."/>
            <person name="Johnson J."/>
            <person name="Kravitz S."/>
            <person name="Beeson K."/>
            <person name="Sutton G."/>
            <person name="Rogers Y.-H."/>
            <person name="Friedman R."/>
            <person name="Frazier M."/>
            <person name="Venter J.C."/>
        </authorList>
    </citation>
    <scope>NUCLEOTIDE SEQUENCE [LARGE SCALE GENOMIC DNA]</scope>
    <source>
        <strain evidence="2">MJ11</strain>
    </source>
</reference>
<dbReference type="RefSeq" id="WP_012532985.1">
    <property type="nucleotide sequence ID" value="NC_011184.1"/>
</dbReference>
<reference evidence="1 2" key="2">
    <citation type="journal article" date="2009" name="Nature">
        <title>A single regulatory gene is sufficient to alter bacterial host range.</title>
        <authorList>
            <person name="Mandel M.J."/>
            <person name="Wollenberg M.S."/>
            <person name="Stabb E.V."/>
            <person name="Visick K.L."/>
            <person name="Ruby E.G."/>
        </authorList>
    </citation>
    <scope>NUCLEOTIDE SEQUENCE [LARGE SCALE GENOMIC DNA]</scope>
    <source>
        <strain evidence="1 2">MJ11</strain>
    </source>
</reference>
<dbReference type="AlphaFoldDB" id="B5FF44"/>
<dbReference type="EMBL" id="CP001139">
    <property type="protein sequence ID" value="ACH65337.1"/>
    <property type="molecule type" value="Genomic_DNA"/>
</dbReference>
<dbReference type="Gene3D" id="3.40.50.2300">
    <property type="match status" value="1"/>
</dbReference>
<protein>
    <recommendedName>
        <fullName evidence="3">Response regulator</fullName>
    </recommendedName>
</protein>
<gene>
    <name evidence="1" type="ordered locus">VFMJ11_1725</name>
</gene>
<evidence type="ECO:0008006" key="3">
    <source>
        <dbReference type="Google" id="ProtNLM"/>
    </source>
</evidence>
<proteinExistence type="predicted"/>
<evidence type="ECO:0000313" key="2">
    <source>
        <dbReference type="Proteomes" id="UP000001857"/>
    </source>
</evidence>